<evidence type="ECO:0000256" key="1">
    <source>
        <dbReference type="SAM" id="MobiDB-lite"/>
    </source>
</evidence>
<evidence type="ECO:0008006" key="4">
    <source>
        <dbReference type="Google" id="ProtNLM"/>
    </source>
</evidence>
<dbReference type="AlphaFoldDB" id="A0A266N7U2"/>
<reference evidence="2 3" key="1">
    <citation type="submission" date="2017-08" db="EMBL/GenBank/DDBJ databases">
        <title>Genomic and metabolic characterisation of spoilage-associated Pseudomonas species.</title>
        <authorList>
            <person name="Stanborough T."/>
            <person name="Fegan N."/>
            <person name="Powell S.M."/>
            <person name="Singh T."/>
            <person name="Tamplin M.L."/>
            <person name="Chandry P.S."/>
        </authorList>
    </citation>
    <scope>NUCLEOTIDE SEQUENCE [LARGE SCALE GENOMIC DNA]</scope>
    <source>
        <strain evidence="2 3">L1802</strain>
    </source>
</reference>
<evidence type="ECO:0000313" key="3">
    <source>
        <dbReference type="Proteomes" id="UP000215788"/>
    </source>
</evidence>
<feature type="region of interest" description="Disordered" evidence="1">
    <location>
        <begin position="522"/>
        <end position="549"/>
    </location>
</feature>
<organism evidence="2 3">
    <name type="scientific">Pseudomonas lundensis</name>
    <dbReference type="NCBI Taxonomy" id="86185"/>
    <lineage>
        <taxon>Bacteria</taxon>
        <taxon>Pseudomonadati</taxon>
        <taxon>Pseudomonadota</taxon>
        <taxon>Gammaproteobacteria</taxon>
        <taxon>Pseudomonadales</taxon>
        <taxon>Pseudomonadaceae</taxon>
        <taxon>Pseudomonas</taxon>
    </lineage>
</organism>
<sequence>MSWLDGLVEDNEALSQDQRLDRTSDKPKPGFFTGALDVVGPGLLRGGIEAVRTAQSAALQLGSLGIESDLAIGASYFPESEQGQIEAQQQFRESQAQEIGESTAESVMSLRPDRTEVGIAGQIIGEAMAILPRTVVGAVLGGPLGGAAAAGGPAGYSRKQVSMAEGIDESTATWLGLTEGVVTGVGAAIPMAGFAKSLVGDAALAVGANVGLGMAHRGVSAEFLESGGYHAQAAQYRVMDRTAIATDAILGLGFFGIGRATLRRPTTDQIDAALADRNAQHADIDTAPGLPVDPRSAVAHQDALRAAIESINRGEPVVLPDNIQSASFLRAGDESHVIAPSREHALVNAREELLPVIRAEAEHAATGSLPNVRDVRAELATVSKTLDDLDTTFRDRAKAFQGQGLGRKKAEQSARAAIAQERAQLSGRQSELNDSLSGNRNAEQARADLNALERGELPTRFDERLNSRADEIIQGFQRKPLAAGVAAAKQPLTPRQINERAAREEIDSLVREHEATLPREPVATRAPKPGLPLSGKPAAPKIANPDKPGPAVVNNTGKPAGDGKSAARAEPAELQLLRGAVARNPEAMVRTGYDADGNATSARADQVLAEIEAEHAAGIREASSYTAAIGCLLRL</sequence>
<accession>A0A266N7U2</accession>
<dbReference type="Proteomes" id="UP000215788">
    <property type="component" value="Unassembled WGS sequence"/>
</dbReference>
<evidence type="ECO:0000313" key="2">
    <source>
        <dbReference type="EMBL" id="OZY58588.1"/>
    </source>
</evidence>
<dbReference type="RefSeq" id="WP_094994142.1">
    <property type="nucleotide sequence ID" value="NZ_NQKI01000024.1"/>
</dbReference>
<name>A0A266N7U2_9PSED</name>
<comment type="caution">
    <text evidence="2">The sequence shown here is derived from an EMBL/GenBank/DDBJ whole genome shotgun (WGS) entry which is preliminary data.</text>
</comment>
<protein>
    <recommendedName>
        <fullName evidence="4">Phage protein</fullName>
    </recommendedName>
</protein>
<gene>
    <name evidence="2" type="ORF">CJF39_15075</name>
</gene>
<proteinExistence type="predicted"/>
<dbReference type="EMBL" id="NQKI01000024">
    <property type="protein sequence ID" value="OZY58588.1"/>
    <property type="molecule type" value="Genomic_DNA"/>
</dbReference>
<dbReference type="OrthoDB" id="6631139at2"/>